<sequence>MAIISTLAAIGMAVGPPLIYVDQAISIIKKKDSSGFSQDICGVIIIANIIRIFFWLGEHFEIPLLLQSILLIVSQLLLLAICLQYSRASPEQSYFSLPPHPTEPPSSANPGHTEDYEYSGPSSSQSLSSPARRGFKSLIQGLKSAIQGSKEGRRPFGFWQWAGYGSYLEFLAGLIVVLGIAQVGLGIWPWYIDALGFIALTIESTLPIPQFIANYRNKSCYGFRSSTLAGWFFGDAFKTVYFFMRGSPFQFKVTAIMLVCWDSAVFAQRIMYGADPPLNQTGVEFDAHDENDEESRALHDGHNEHGDR</sequence>
<reference evidence="7 8" key="2">
    <citation type="submission" date="2024-01" db="EMBL/GenBank/DDBJ databases">
        <title>Comparative genomics of Cryptococcus and Kwoniella reveals pathogenesis evolution and contrasting modes of karyotype evolution via chromosome fusion or intercentromeric recombination.</title>
        <authorList>
            <person name="Coelho M.A."/>
            <person name="David-Palma M."/>
            <person name="Shea T."/>
            <person name="Bowers K."/>
            <person name="Mcginley-Smith S."/>
            <person name="Mohammad A.W."/>
            <person name="Gnirke A."/>
            <person name="Yurkov A.M."/>
            <person name="Nowrousian M."/>
            <person name="Sun S."/>
            <person name="Cuomo C.A."/>
            <person name="Heitman J."/>
        </authorList>
    </citation>
    <scope>NUCLEOTIDE SEQUENCE [LARGE SCALE GENOMIC DNA]</scope>
    <source>
        <strain evidence="7 8">IND107</strain>
    </source>
</reference>
<feature type="compositionally biased region" description="Basic and acidic residues" evidence="5">
    <location>
        <begin position="294"/>
        <end position="308"/>
    </location>
</feature>
<feature type="region of interest" description="Disordered" evidence="5">
    <location>
        <begin position="94"/>
        <end position="130"/>
    </location>
</feature>
<evidence type="ECO:0000256" key="6">
    <source>
        <dbReference type="SAM" id="Phobius"/>
    </source>
</evidence>
<feature type="compositionally biased region" description="Low complexity" evidence="5">
    <location>
        <begin position="119"/>
        <end position="129"/>
    </location>
</feature>
<keyword evidence="2 6" id="KW-0812">Transmembrane</keyword>
<reference evidence="8" key="1">
    <citation type="submission" date="2015-01" db="EMBL/GenBank/DDBJ databases">
        <title>The Genome Sequence of Cryptococcus gattii MMRL2647.</title>
        <authorList>
            <consortium name="The Broad Institute Genomics Platform"/>
            <person name="Cuomo C."/>
            <person name="Litvintseva A."/>
            <person name="Chen Y."/>
            <person name="Heitman J."/>
            <person name="Sun S."/>
            <person name="Springer D."/>
            <person name="Dromer F."/>
            <person name="Young S."/>
            <person name="Zeng Q."/>
            <person name="Gargeya S."/>
            <person name="Abouelleil A."/>
            <person name="Alvarado L."/>
            <person name="Chapman S.B."/>
            <person name="Gainer-Dewar J."/>
            <person name="Goldberg J."/>
            <person name="Griggs A."/>
            <person name="Gujja S."/>
            <person name="Hansen M."/>
            <person name="Howarth C."/>
            <person name="Imamovic A."/>
            <person name="Larimer J."/>
            <person name="Murphy C."/>
            <person name="Naylor J."/>
            <person name="Pearson M."/>
            <person name="Priest M."/>
            <person name="Roberts A."/>
            <person name="Saif S."/>
            <person name="Shea T."/>
            <person name="Sykes S."/>
            <person name="Wortman J."/>
            <person name="Nusbaum C."/>
            <person name="Birren B."/>
        </authorList>
    </citation>
    <scope>NUCLEOTIDE SEQUENCE [LARGE SCALE GENOMIC DNA]</scope>
    <source>
        <strain evidence="8">IND107</strain>
    </source>
</reference>
<dbReference type="InterPro" id="IPR006603">
    <property type="entry name" value="PQ-loop_rpt"/>
</dbReference>
<organism evidence="7 8">
    <name type="scientific">Cryptococcus tetragattii IND107</name>
    <dbReference type="NCBI Taxonomy" id="1296105"/>
    <lineage>
        <taxon>Eukaryota</taxon>
        <taxon>Fungi</taxon>
        <taxon>Dikarya</taxon>
        <taxon>Basidiomycota</taxon>
        <taxon>Agaricomycotina</taxon>
        <taxon>Tremellomycetes</taxon>
        <taxon>Tremellales</taxon>
        <taxon>Cryptococcaceae</taxon>
        <taxon>Cryptococcus</taxon>
        <taxon>Cryptococcus gattii species complex</taxon>
    </lineage>
</organism>
<comment type="subcellular location">
    <subcellularLocation>
        <location evidence="1">Membrane</location>
        <topology evidence="1">Multi-pass membrane protein</topology>
    </subcellularLocation>
</comment>
<gene>
    <name evidence="7" type="ORF">I308_100648</name>
</gene>
<comment type="caution">
    <text evidence="7">The sequence shown here is derived from an EMBL/GenBank/DDBJ whole genome shotgun (WGS) entry which is preliminary data.</text>
</comment>
<dbReference type="RefSeq" id="XP_066617116.1">
    <property type="nucleotide sequence ID" value="XM_066755215.1"/>
</dbReference>
<keyword evidence="8" id="KW-1185">Reference proteome</keyword>
<evidence type="ECO:0008006" key="9">
    <source>
        <dbReference type="Google" id="ProtNLM"/>
    </source>
</evidence>
<evidence type="ECO:0000313" key="8">
    <source>
        <dbReference type="Proteomes" id="UP000054399"/>
    </source>
</evidence>
<proteinExistence type="predicted"/>
<keyword evidence="4 6" id="KW-0472">Membrane</keyword>
<protein>
    <recommendedName>
        <fullName evidence="9">PQ-loop repeat-containing protein 1</fullName>
    </recommendedName>
</protein>
<dbReference type="PANTHER" id="PTHR14856">
    <property type="entry name" value="PQ-LOOP REPEAT-CONTAINING PROTEIN 1-LIKE PROTEIN"/>
    <property type="match status" value="1"/>
</dbReference>
<evidence type="ECO:0000256" key="2">
    <source>
        <dbReference type="ARBA" id="ARBA00022692"/>
    </source>
</evidence>
<evidence type="ECO:0000256" key="3">
    <source>
        <dbReference type="ARBA" id="ARBA00022989"/>
    </source>
</evidence>
<evidence type="ECO:0000256" key="4">
    <source>
        <dbReference type="ARBA" id="ARBA00023136"/>
    </source>
</evidence>
<feature type="transmembrane region" description="Helical" evidence="6">
    <location>
        <begin position="62"/>
        <end position="83"/>
    </location>
</feature>
<dbReference type="EMBL" id="ATAM02000001">
    <property type="protein sequence ID" value="KAL0255839.1"/>
    <property type="molecule type" value="Genomic_DNA"/>
</dbReference>
<evidence type="ECO:0000313" key="7">
    <source>
        <dbReference type="EMBL" id="KAL0255839.1"/>
    </source>
</evidence>
<feature type="region of interest" description="Disordered" evidence="5">
    <location>
        <begin position="289"/>
        <end position="308"/>
    </location>
</feature>
<keyword evidence="3 6" id="KW-1133">Transmembrane helix</keyword>
<dbReference type="InterPro" id="IPR052241">
    <property type="entry name" value="SLC66/Scramblase_ANY1"/>
</dbReference>
<dbReference type="PANTHER" id="PTHR14856:SF9">
    <property type="entry name" value="PQ-LOOP REPEAT-CONTAINING PROTEIN 1"/>
    <property type="match status" value="1"/>
</dbReference>
<evidence type="ECO:0000256" key="1">
    <source>
        <dbReference type="ARBA" id="ARBA00004141"/>
    </source>
</evidence>
<feature type="transmembrane region" description="Helical" evidence="6">
    <location>
        <begin position="161"/>
        <end position="181"/>
    </location>
</feature>
<accession>A0ABR3C5E2</accession>
<dbReference type="Pfam" id="PF04193">
    <property type="entry name" value="PQ-loop"/>
    <property type="match status" value="1"/>
</dbReference>
<evidence type="ECO:0000256" key="5">
    <source>
        <dbReference type="SAM" id="MobiDB-lite"/>
    </source>
</evidence>
<dbReference type="Gene3D" id="1.20.1280.290">
    <property type="match status" value="2"/>
</dbReference>
<dbReference type="GeneID" id="91987506"/>
<dbReference type="Proteomes" id="UP000054399">
    <property type="component" value="Unassembled WGS sequence"/>
</dbReference>
<name>A0ABR3C5E2_9TREE</name>
<feature type="transmembrane region" description="Helical" evidence="6">
    <location>
        <begin position="6"/>
        <end position="28"/>
    </location>
</feature>
<feature type="transmembrane region" description="Helical" evidence="6">
    <location>
        <begin position="40"/>
        <end position="56"/>
    </location>
</feature>